<comment type="caution">
    <text evidence="6">The sequence shown here is derived from an EMBL/GenBank/DDBJ whole genome shotgun (WGS) entry which is preliminary data.</text>
</comment>
<dbReference type="PANTHER" id="PTHR43762">
    <property type="entry name" value="L-GULONOLACTONE OXIDASE"/>
    <property type="match status" value="1"/>
</dbReference>
<name>A0A9P6QWE4_9FUNG</name>
<dbReference type="Gene3D" id="3.30.70.2520">
    <property type="match status" value="1"/>
</dbReference>
<feature type="domain" description="FAD-binding PCMH-type" evidence="5">
    <location>
        <begin position="1"/>
        <end position="119"/>
    </location>
</feature>
<dbReference type="AlphaFoldDB" id="A0A9P6QWE4"/>
<evidence type="ECO:0000256" key="3">
    <source>
        <dbReference type="ARBA" id="ARBA00023002"/>
    </source>
</evidence>
<evidence type="ECO:0000256" key="1">
    <source>
        <dbReference type="ARBA" id="ARBA00005083"/>
    </source>
</evidence>
<sequence length="393" mass="43458">MSKFDAISVAPDRSQVTIGPGVTVDQLTPVLIANSVCLPSDVGQGVGEATYGGIVSTGCHGSGIKMLTTSDYVAALEVITSAGKVMRFDENDPELLNAAKLALGMFGIITKITFNVQSTFNVQVNEFKCSIEACLKELKSFVIENDYAEISWFPFNDQVFMQKANRTKLPVTRVGPAPPTSAFDLTLNAAIGATSLSALETDPTQTPDILSAGFRMMGLYDYVCNITDYLHNTDYSPILPYKILDIEFAFNIDEEFNDVRKAFLICIKRVEQWEQAGFFPFNGAMGFRFTKNSDATLSPARGNTYSAWMEFDSFFKTDLFEEFAGQLVQDLLHELPNARPHWAKGFQFMPEAIPSMKRAFGSQLSEFNALKTKAGVDPEGIFVNTYLKTLFFT</sequence>
<organism evidence="6 7">
    <name type="scientific">Linnemannia gamsii</name>
    <dbReference type="NCBI Taxonomy" id="64522"/>
    <lineage>
        <taxon>Eukaryota</taxon>
        <taxon>Fungi</taxon>
        <taxon>Fungi incertae sedis</taxon>
        <taxon>Mucoromycota</taxon>
        <taxon>Mortierellomycotina</taxon>
        <taxon>Mortierellomycetes</taxon>
        <taxon>Mortierellales</taxon>
        <taxon>Mortierellaceae</taxon>
        <taxon>Linnemannia</taxon>
    </lineage>
</organism>
<dbReference type="Gene3D" id="3.30.465.10">
    <property type="match status" value="1"/>
</dbReference>
<accession>A0A9P6QWE4</accession>
<keyword evidence="3" id="KW-0560">Oxidoreductase</keyword>
<dbReference type="Pfam" id="PF04030">
    <property type="entry name" value="ALO"/>
    <property type="match status" value="1"/>
</dbReference>
<dbReference type="GO" id="GO:0003885">
    <property type="term" value="F:D-arabinono-1,4-lactone oxidase activity"/>
    <property type="evidence" value="ECO:0007669"/>
    <property type="project" value="UniProtKB-EC"/>
</dbReference>
<dbReference type="GO" id="GO:0016020">
    <property type="term" value="C:membrane"/>
    <property type="evidence" value="ECO:0007669"/>
    <property type="project" value="InterPro"/>
</dbReference>
<proteinExistence type="predicted"/>
<dbReference type="InterPro" id="IPR016166">
    <property type="entry name" value="FAD-bd_PCMH"/>
</dbReference>
<dbReference type="SUPFAM" id="SSF56176">
    <property type="entry name" value="FAD-binding/transporter-associated domain-like"/>
    <property type="match status" value="1"/>
</dbReference>
<evidence type="ECO:0000313" key="6">
    <source>
        <dbReference type="EMBL" id="KAG0298725.1"/>
    </source>
</evidence>
<dbReference type="InterPro" id="IPR007173">
    <property type="entry name" value="ALO_C"/>
</dbReference>
<protein>
    <recommendedName>
        <fullName evidence="2">D-arabinono-1,4-lactone oxidase</fullName>
        <ecNumber evidence="2">1.1.3.37</ecNumber>
    </recommendedName>
    <alternativeName>
        <fullName evidence="4">L-galactono-gamma-lactone oxidase</fullName>
    </alternativeName>
</protein>
<dbReference type="PROSITE" id="PS51387">
    <property type="entry name" value="FAD_PCMH"/>
    <property type="match status" value="1"/>
</dbReference>
<gene>
    <name evidence="6" type="ORF">BGZ97_003979</name>
</gene>
<dbReference type="Pfam" id="PF01565">
    <property type="entry name" value="FAD_binding_4"/>
    <property type="match status" value="1"/>
</dbReference>
<dbReference type="InterPro" id="IPR036318">
    <property type="entry name" value="FAD-bd_PCMH-like_sf"/>
</dbReference>
<dbReference type="OrthoDB" id="610608at2759"/>
<dbReference type="InterPro" id="IPR006094">
    <property type="entry name" value="Oxid_FAD_bind_N"/>
</dbReference>
<dbReference type="EMBL" id="JAAAIN010001971">
    <property type="protein sequence ID" value="KAG0298725.1"/>
    <property type="molecule type" value="Genomic_DNA"/>
</dbReference>
<dbReference type="PANTHER" id="PTHR43762:SF1">
    <property type="entry name" value="D-ARABINONO-1,4-LACTONE OXIDASE"/>
    <property type="match status" value="1"/>
</dbReference>
<evidence type="ECO:0000259" key="5">
    <source>
        <dbReference type="PROSITE" id="PS51387"/>
    </source>
</evidence>
<reference evidence="6" key="1">
    <citation type="journal article" date="2020" name="Fungal Divers.">
        <title>Resolving the Mortierellaceae phylogeny through synthesis of multi-gene phylogenetics and phylogenomics.</title>
        <authorList>
            <person name="Vandepol N."/>
            <person name="Liber J."/>
            <person name="Desiro A."/>
            <person name="Na H."/>
            <person name="Kennedy M."/>
            <person name="Barry K."/>
            <person name="Grigoriev I.V."/>
            <person name="Miller A.N."/>
            <person name="O'Donnell K."/>
            <person name="Stajich J.E."/>
            <person name="Bonito G."/>
        </authorList>
    </citation>
    <scope>NUCLEOTIDE SEQUENCE</scope>
    <source>
        <strain evidence="6">NVP60</strain>
    </source>
</reference>
<dbReference type="GO" id="GO:0071949">
    <property type="term" value="F:FAD binding"/>
    <property type="evidence" value="ECO:0007669"/>
    <property type="project" value="InterPro"/>
</dbReference>
<dbReference type="EC" id="1.1.3.37" evidence="2"/>
<dbReference type="InterPro" id="IPR010031">
    <property type="entry name" value="FAD_lactone_oxidase-like"/>
</dbReference>
<dbReference type="InterPro" id="IPR016169">
    <property type="entry name" value="FAD-bd_PCMH_sub2"/>
</dbReference>
<evidence type="ECO:0000256" key="4">
    <source>
        <dbReference type="ARBA" id="ARBA00033418"/>
    </source>
</evidence>
<comment type="pathway">
    <text evidence="1">Cofactor biosynthesis; D-erythroascorbate biosynthesis; dehydro-D-arabinono-1,4-lactone from D-arabinose: step 2/2.</text>
</comment>
<dbReference type="Proteomes" id="UP000823405">
    <property type="component" value="Unassembled WGS sequence"/>
</dbReference>
<keyword evidence="7" id="KW-1185">Reference proteome</keyword>
<evidence type="ECO:0000313" key="7">
    <source>
        <dbReference type="Proteomes" id="UP000823405"/>
    </source>
</evidence>
<evidence type="ECO:0000256" key="2">
    <source>
        <dbReference type="ARBA" id="ARBA00013136"/>
    </source>
</evidence>